<evidence type="ECO:0000313" key="5">
    <source>
        <dbReference type="Proteomes" id="UP001497497"/>
    </source>
</evidence>
<evidence type="ECO:0000256" key="2">
    <source>
        <dbReference type="SAM" id="SignalP"/>
    </source>
</evidence>
<dbReference type="PANTHER" id="PTHR17357">
    <property type="entry name" value="GM2 GANGLIOSIDE ACTIVATOR PROTEIN"/>
    <property type="match status" value="1"/>
</dbReference>
<name>A0AAV2HT02_LYMST</name>
<dbReference type="Gene3D" id="2.70.220.10">
    <property type="entry name" value="Ganglioside GM2 activator"/>
    <property type="match status" value="1"/>
</dbReference>
<keyword evidence="1 2" id="KW-0732">Signal</keyword>
<dbReference type="SMART" id="SM00737">
    <property type="entry name" value="ML"/>
    <property type="match status" value="1"/>
</dbReference>
<dbReference type="GO" id="GO:0006689">
    <property type="term" value="P:ganglioside catabolic process"/>
    <property type="evidence" value="ECO:0007669"/>
    <property type="project" value="InterPro"/>
</dbReference>
<accession>A0AAV2HT02</accession>
<dbReference type="GO" id="GO:0008047">
    <property type="term" value="F:enzyme activator activity"/>
    <property type="evidence" value="ECO:0007669"/>
    <property type="project" value="InterPro"/>
</dbReference>
<evidence type="ECO:0000313" key="4">
    <source>
        <dbReference type="EMBL" id="CAL1536599.1"/>
    </source>
</evidence>
<dbReference type="GO" id="GO:0005319">
    <property type="term" value="F:lipid transporter activity"/>
    <property type="evidence" value="ECO:0007669"/>
    <property type="project" value="TreeGrafter"/>
</dbReference>
<dbReference type="InterPro" id="IPR036846">
    <property type="entry name" value="GM2-AP_sf"/>
</dbReference>
<dbReference type="Proteomes" id="UP001497497">
    <property type="component" value="Unassembled WGS sequence"/>
</dbReference>
<dbReference type="GO" id="GO:0009898">
    <property type="term" value="C:cytoplasmic side of plasma membrane"/>
    <property type="evidence" value="ECO:0007669"/>
    <property type="project" value="TreeGrafter"/>
</dbReference>
<dbReference type="AlphaFoldDB" id="A0AAV2HT02"/>
<dbReference type="SUPFAM" id="SSF63707">
    <property type="entry name" value="Ganglioside M2 (gm2) activator"/>
    <property type="match status" value="1"/>
</dbReference>
<comment type="caution">
    <text evidence="4">The sequence shown here is derived from an EMBL/GenBank/DDBJ whole genome shotgun (WGS) entry which is preliminary data.</text>
</comment>
<organism evidence="4 5">
    <name type="scientific">Lymnaea stagnalis</name>
    <name type="common">Great pond snail</name>
    <name type="synonym">Helix stagnalis</name>
    <dbReference type="NCBI Taxonomy" id="6523"/>
    <lineage>
        <taxon>Eukaryota</taxon>
        <taxon>Metazoa</taxon>
        <taxon>Spiralia</taxon>
        <taxon>Lophotrochozoa</taxon>
        <taxon>Mollusca</taxon>
        <taxon>Gastropoda</taxon>
        <taxon>Heterobranchia</taxon>
        <taxon>Euthyneura</taxon>
        <taxon>Panpulmonata</taxon>
        <taxon>Hygrophila</taxon>
        <taxon>Lymnaeoidea</taxon>
        <taxon>Lymnaeidae</taxon>
        <taxon>Lymnaea</taxon>
    </lineage>
</organism>
<dbReference type="EMBL" id="CAXITT010000234">
    <property type="protein sequence ID" value="CAL1536599.1"/>
    <property type="molecule type" value="Genomic_DNA"/>
</dbReference>
<sequence length="236" mass="26021">MLSQKSLLFFVSLFGLSFSMARTNVKQMVIEEQSELSVDGVDEKDGDAVIKYVETKTYSLPNNELFKIVDLFGDRKFRKSSSALGSFKWQQCDNGTAQIGKLNVLNVSPDPLVIPGVIKLTFDGELSETVDAPLKMAVELKKKLETFWIRIPCIGGIGSCTYEDMCDVLAGAVCPQPFVDNKVPCKCPFTQGHYSIPTSAIDFNVGEVPNGDYYAKIELTYGAKPVYCIELNVTIA</sequence>
<dbReference type="PANTHER" id="PTHR17357:SF0">
    <property type="entry name" value="GANGLIOSIDE GM2 ACTIVATOR"/>
    <property type="match status" value="1"/>
</dbReference>
<protein>
    <recommendedName>
        <fullName evidence="3">MD-2-related lipid-recognition domain-containing protein</fullName>
    </recommendedName>
</protein>
<reference evidence="4 5" key="1">
    <citation type="submission" date="2024-04" db="EMBL/GenBank/DDBJ databases">
        <authorList>
            <consortium name="Genoscope - CEA"/>
            <person name="William W."/>
        </authorList>
    </citation>
    <scope>NUCLEOTIDE SEQUENCE [LARGE SCALE GENOMIC DNA]</scope>
</reference>
<keyword evidence="5" id="KW-1185">Reference proteome</keyword>
<evidence type="ECO:0000259" key="3">
    <source>
        <dbReference type="SMART" id="SM00737"/>
    </source>
</evidence>
<feature type="signal peptide" evidence="2">
    <location>
        <begin position="1"/>
        <end position="21"/>
    </location>
</feature>
<dbReference type="Pfam" id="PF02221">
    <property type="entry name" value="E1_DerP2_DerF2"/>
    <property type="match status" value="1"/>
</dbReference>
<dbReference type="InterPro" id="IPR003172">
    <property type="entry name" value="ML_dom"/>
</dbReference>
<proteinExistence type="predicted"/>
<evidence type="ECO:0000256" key="1">
    <source>
        <dbReference type="ARBA" id="ARBA00022729"/>
    </source>
</evidence>
<gene>
    <name evidence="4" type="ORF">GSLYS_00010512001</name>
</gene>
<feature type="chain" id="PRO_5043460987" description="MD-2-related lipid-recognition domain-containing protein" evidence="2">
    <location>
        <begin position="22"/>
        <end position="236"/>
    </location>
</feature>
<feature type="domain" description="MD-2-related lipid-recognition" evidence="3">
    <location>
        <begin position="89"/>
        <end position="233"/>
    </location>
</feature>
<dbReference type="InterPro" id="IPR028996">
    <property type="entry name" value="GM2-AP"/>
</dbReference>